<dbReference type="GO" id="GO:0005829">
    <property type="term" value="C:cytosol"/>
    <property type="evidence" value="ECO:0007669"/>
    <property type="project" value="TreeGrafter"/>
</dbReference>
<comment type="pathway">
    <text evidence="1">Pyrimidine metabolism; CTP biosynthesis via de novo pathway; CTP from UDP: step 2/2.</text>
</comment>
<dbReference type="GO" id="GO:0005524">
    <property type="term" value="F:ATP binding"/>
    <property type="evidence" value="ECO:0007669"/>
    <property type="project" value="UniProtKB-KW"/>
</dbReference>
<keyword evidence="8" id="KW-0665">Pyrimidine biosynthesis</keyword>
<dbReference type="SUPFAM" id="SSF52317">
    <property type="entry name" value="Class I glutamine amidotransferase-like"/>
    <property type="match status" value="1"/>
</dbReference>
<keyword evidence="12" id="KW-1185">Reference proteome</keyword>
<organism evidence="11 12">
    <name type="scientific">Ohtaekwangia koreensis</name>
    <dbReference type="NCBI Taxonomy" id="688867"/>
    <lineage>
        <taxon>Bacteria</taxon>
        <taxon>Pseudomonadati</taxon>
        <taxon>Bacteroidota</taxon>
        <taxon>Cytophagia</taxon>
        <taxon>Cytophagales</taxon>
        <taxon>Fulvivirgaceae</taxon>
        <taxon>Ohtaekwangia</taxon>
    </lineage>
</organism>
<proteinExistence type="inferred from homology"/>
<accession>A0A1T5LCN2</accession>
<dbReference type="Proteomes" id="UP000190961">
    <property type="component" value="Unassembled WGS sequence"/>
</dbReference>
<evidence type="ECO:0000256" key="1">
    <source>
        <dbReference type="ARBA" id="ARBA00005171"/>
    </source>
</evidence>
<name>A0A1T5LCN2_9BACT</name>
<evidence type="ECO:0000256" key="3">
    <source>
        <dbReference type="ARBA" id="ARBA00012291"/>
    </source>
</evidence>
<dbReference type="GO" id="GO:0044210">
    <property type="term" value="P:'de novo' CTP biosynthetic process"/>
    <property type="evidence" value="ECO:0007669"/>
    <property type="project" value="UniProtKB-UniPathway"/>
</dbReference>
<dbReference type="EMBL" id="FUZU01000002">
    <property type="protein sequence ID" value="SKC73720.1"/>
    <property type="molecule type" value="Genomic_DNA"/>
</dbReference>
<evidence type="ECO:0000256" key="9">
    <source>
        <dbReference type="ARBA" id="ARBA00047781"/>
    </source>
</evidence>
<gene>
    <name evidence="11" type="ORF">SAMN05660236_2973</name>
</gene>
<dbReference type="Gene3D" id="3.40.50.880">
    <property type="match status" value="1"/>
</dbReference>
<dbReference type="Pfam" id="PF00117">
    <property type="entry name" value="GATase"/>
    <property type="match status" value="1"/>
</dbReference>
<dbReference type="OrthoDB" id="3286005at2"/>
<keyword evidence="4" id="KW-0436">Ligase</keyword>
<dbReference type="PANTHER" id="PTHR11550:SF0">
    <property type="entry name" value="CTP SYNTHASE-RELATED"/>
    <property type="match status" value="1"/>
</dbReference>
<evidence type="ECO:0000256" key="4">
    <source>
        <dbReference type="ARBA" id="ARBA00022598"/>
    </source>
</evidence>
<keyword evidence="11" id="KW-0808">Transferase</keyword>
<dbReference type="EC" id="6.3.4.2" evidence="3"/>
<dbReference type="AlphaFoldDB" id="A0A1T5LCN2"/>
<feature type="domain" description="Glutamine amidotransferase" evidence="10">
    <location>
        <begin position="24"/>
        <end position="201"/>
    </location>
</feature>
<dbReference type="GO" id="GO:0016740">
    <property type="term" value="F:transferase activity"/>
    <property type="evidence" value="ECO:0007669"/>
    <property type="project" value="UniProtKB-KW"/>
</dbReference>
<dbReference type="STRING" id="688867.SAMN05660236_2973"/>
<dbReference type="RefSeq" id="WP_079687540.1">
    <property type="nucleotide sequence ID" value="NZ_FUZU01000002.1"/>
</dbReference>
<keyword evidence="7 11" id="KW-0315">Glutamine amidotransferase</keyword>
<dbReference type="GO" id="GO:0042802">
    <property type="term" value="F:identical protein binding"/>
    <property type="evidence" value="ECO:0007669"/>
    <property type="project" value="TreeGrafter"/>
</dbReference>
<evidence type="ECO:0000313" key="12">
    <source>
        <dbReference type="Proteomes" id="UP000190961"/>
    </source>
</evidence>
<evidence type="ECO:0000256" key="6">
    <source>
        <dbReference type="ARBA" id="ARBA00022840"/>
    </source>
</evidence>
<reference evidence="11 12" key="1">
    <citation type="submission" date="2017-02" db="EMBL/GenBank/DDBJ databases">
        <authorList>
            <person name="Peterson S.W."/>
        </authorList>
    </citation>
    <scope>NUCLEOTIDE SEQUENCE [LARGE SCALE GENOMIC DNA]</scope>
    <source>
        <strain evidence="11 12">DSM 25262</strain>
    </source>
</reference>
<evidence type="ECO:0000256" key="5">
    <source>
        <dbReference type="ARBA" id="ARBA00022741"/>
    </source>
</evidence>
<protein>
    <recommendedName>
        <fullName evidence="3">CTP synthase (glutamine hydrolyzing)</fullName>
        <ecNumber evidence="3">6.3.4.2</ecNumber>
    </recommendedName>
</protein>
<keyword evidence="6" id="KW-0067">ATP-binding</keyword>
<evidence type="ECO:0000256" key="8">
    <source>
        <dbReference type="ARBA" id="ARBA00022975"/>
    </source>
</evidence>
<evidence type="ECO:0000259" key="10">
    <source>
        <dbReference type="Pfam" id="PF00117"/>
    </source>
</evidence>
<dbReference type="UniPathway" id="UPA00159">
    <property type="reaction ID" value="UER00277"/>
</dbReference>
<dbReference type="InterPro" id="IPR029062">
    <property type="entry name" value="Class_I_gatase-like"/>
</dbReference>
<dbReference type="InterPro" id="IPR004468">
    <property type="entry name" value="CTP_synthase"/>
</dbReference>
<sequence length="233" mass="26362">MKPLRIAIIGDYTDSKHTHRALNDAIEHCRGHLSFPFEATWVATDVTPEPASLPKYTDGIWIAPGSPYKNDEAVYRIIQWARENDFPIFGTCGGFQYMVVEYAKNILGIQNAGHEESEPDAPQLVISKLSCSLKGQQEEVIITDKESWLYTILKSDVITGFFNCNYGVNAAYRDKLQHPPFVFTAFSRDGEVRGLELKGHRFFKGTLFQPPLDSSLEKPNALIMDFFRSVKSH</sequence>
<evidence type="ECO:0000313" key="11">
    <source>
        <dbReference type="EMBL" id="SKC73720.1"/>
    </source>
</evidence>
<dbReference type="GO" id="GO:0003883">
    <property type="term" value="F:CTP synthase activity"/>
    <property type="evidence" value="ECO:0007669"/>
    <property type="project" value="UniProtKB-EC"/>
</dbReference>
<dbReference type="InterPro" id="IPR017926">
    <property type="entry name" value="GATASE"/>
</dbReference>
<dbReference type="NCBIfam" id="NF004836">
    <property type="entry name" value="PRK06186.1"/>
    <property type="match status" value="1"/>
</dbReference>
<dbReference type="PANTHER" id="PTHR11550">
    <property type="entry name" value="CTP SYNTHASE"/>
    <property type="match status" value="1"/>
</dbReference>
<evidence type="ECO:0000256" key="2">
    <source>
        <dbReference type="ARBA" id="ARBA00007533"/>
    </source>
</evidence>
<dbReference type="GO" id="GO:0019856">
    <property type="term" value="P:pyrimidine nucleobase biosynthetic process"/>
    <property type="evidence" value="ECO:0007669"/>
    <property type="project" value="TreeGrafter"/>
</dbReference>
<comment type="catalytic activity">
    <reaction evidence="9">
        <text>UTP + L-glutamine + ATP + H2O = CTP + L-glutamate + ADP + phosphate + 2 H(+)</text>
        <dbReference type="Rhea" id="RHEA:26426"/>
        <dbReference type="ChEBI" id="CHEBI:15377"/>
        <dbReference type="ChEBI" id="CHEBI:15378"/>
        <dbReference type="ChEBI" id="CHEBI:29985"/>
        <dbReference type="ChEBI" id="CHEBI:30616"/>
        <dbReference type="ChEBI" id="CHEBI:37563"/>
        <dbReference type="ChEBI" id="CHEBI:43474"/>
        <dbReference type="ChEBI" id="CHEBI:46398"/>
        <dbReference type="ChEBI" id="CHEBI:58359"/>
        <dbReference type="ChEBI" id="CHEBI:456216"/>
        <dbReference type="EC" id="6.3.4.2"/>
    </reaction>
</comment>
<keyword evidence="5" id="KW-0547">Nucleotide-binding</keyword>
<dbReference type="PROSITE" id="PS51273">
    <property type="entry name" value="GATASE_TYPE_1"/>
    <property type="match status" value="1"/>
</dbReference>
<evidence type="ECO:0000256" key="7">
    <source>
        <dbReference type="ARBA" id="ARBA00022962"/>
    </source>
</evidence>
<comment type="similarity">
    <text evidence="2">Belongs to the CTP synthase family.</text>
</comment>